<proteinExistence type="inferred from homology"/>
<accession>A0A5A7Q716</accession>
<dbReference type="CDD" id="cd00609">
    <property type="entry name" value="AAT_like"/>
    <property type="match status" value="1"/>
</dbReference>
<dbReference type="PANTHER" id="PTHR45744">
    <property type="entry name" value="TYROSINE AMINOTRANSFERASE"/>
    <property type="match status" value="1"/>
</dbReference>
<evidence type="ECO:0000256" key="3">
    <source>
        <dbReference type="ARBA" id="ARBA00022898"/>
    </source>
</evidence>
<protein>
    <submittedName>
        <fullName evidence="7">Tyrosine aminotransferase</fullName>
    </submittedName>
</protein>
<dbReference type="InterPro" id="IPR005958">
    <property type="entry name" value="TyrNic_aminoTrfase"/>
</dbReference>
<dbReference type="GO" id="GO:0004838">
    <property type="term" value="F:L-tyrosine-2-oxoglutarate transaminase activity"/>
    <property type="evidence" value="ECO:0007669"/>
    <property type="project" value="TreeGrafter"/>
</dbReference>
<dbReference type="SUPFAM" id="SSF53383">
    <property type="entry name" value="PLP-dependent transferases"/>
    <property type="match status" value="1"/>
</dbReference>
<dbReference type="OrthoDB" id="7042322at2759"/>
<dbReference type="InterPro" id="IPR004839">
    <property type="entry name" value="Aminotransferase_I/II_large"/>
</dbReference>
<dbReference type="PROSITE" id="PS00105">
    <property type="entry name" value="AA_TRANSFER_CLASS_1"/>
    <property type="match status" value="1"/>
</dbReference>
<dbReference type="AlphaFoldDB" id="A0A5A7Q716"/>
<dbReference type="InterPro" id="IPR015424">
    <property type="entry name" value="PyrdxlP-dep_Trfase"/>
</dbReference>
<evidence type="ECO:0000256" key="2">
    <source>
        <dbReference type="ARBA" id="ARBA00007441"/>
    </source>
</evidence>
<dbReference type="Pfam" id="PF00155">
    <property type="entry name" value="Aminotran_1_2"/>
    <property type="match status" value="1"/>
</dbReference>
<dbReference type="PIRSF" id="PIRSF000517">
    <property type="entry name" value="Tyr_transaminase"/>
    <property type="match status" value="1"/>
</dbReference>
<evidence type="ECO:0000256" key="5">
    <source>
        <dbReference type="PIRSR" id="PIRSR000517-1"/>
    </source>
</evidence>
<dbReference type="Proteomes" id="UP000325081">
    <property type="component" value="Unassembled WGS sequence"/>
</dbReference>
<evidence type="ECO:0000256" key="4">
    <source>
        <dbReference type="PIRNR" id="PIRNR000517"/>
    </source>
</evidence>
<dbReference type="FunFam" id="3.40.640.10:FF:000048">
    <property type="entry name" value="tyrosine aminotransferase"/>
    <property type="match status" value="1"/>
</dbReference>
<sequence length="427" mass="47839">MEMENGNKTWRFTGNDKLIIDTTDTIGGTLYWLRKTCADNEDERPLIPLSNGDPAIFPCFRTSLTAESAVVDALQSAKFNTYCPFFGMLPARRAVAEYLSVDLPYEISPDDVYMTLGCTQAIEVIVTVLATPGANILLPKPGFPTFEARCDFSGLEYRHFELLPDRGWEMDLDAIESLADENTVAIVIINPGSPCGVVFSYDHLKKVAEIARKLGIVVISDEVYEHLTFGETPFVRMGIFGSIVPVITLGSLSKRWAVPAWRMGWLATCDPCGVLRGTQMRDQIMACLSLYSDPATFIQAALPQILQDTEKEFFAKCLNLLRQGANILYDRMKEIPCFSCPQRPEGAVFAMVRLDSSLLEDIDDDVEFCFKLAKEESVILVPGVVVGVKNWLRFCYAIDTESLEDGIERIKSFCRRHAKQNMQINDR</sequence>
<gene>
    <name evidence="7" type="ORF">STAS_17755</name>
</gene>
<dbReference type="InterPro" id="IPR015422">
    <property type="entry name" value="PyrdxlP-dep_Trfase_small"/>
</dbReference>
<dbReference type="NCBIfam" id="TIGR01265">
    <property type="entry name" value="tyr_nico_aTase"/>
    <property type="match status" value="1"/>
</dbReference>
<keyword evidence="7" id="KW-0032">Aminotransferase</keyword>
<dbReference type="PANTHER" id="PTHR45744:SF11">
    <property type="entry name" value="TYROSINE AMINOTRANSFERASE"/>
    <property type="match status" value="1"/>
</dbReference>
<dbReference type="InterPro" id="IPR015421">
    <property type="entry name" value="PyrdxlP-dep_Trfase_major"/>
</dbReference>
<dbReference type="GO" id="GO:0030170">
    <property type="term" value="F:pyridoxal phosphate binding"/>
    <property type="evidence" value="ECO:0007669"/>
    <property type="project" value="InterPro"/>
</dbReference>
<evidence type="ECO:0000313" key="8">
    <source>
        <dbReference type="Proteomes" id="UP000325081"/>
    </source>
</evidence>
<dbReference type="InterPro" id="IPR004838">
    <property type="entry name" value="NHTrfase_class1_PyrdxlP-BS"/>
</dbReference>
<organism evidence="7 8">
    <name type="scientific">Striga asiatica</name>
    <name type="common">Asiatic witchweed</name>
    <name type="synonym">Buchnera asiatica</name>
    <dbReference type="NCBI Taxonomy" id="4170"/>
    <lineage>
        <taxon>Eukaryota</taxon>
        <taxon>Viridiplantae</taxon>
        <taxon>Streptophyta</taxon>
        <taxon>Embryophyta</taxon>
        <taxon>Tracheophyta</taxon>
        <taxon>Spermatophyta</taxon>
        <taxon>Magnoliopsida</taxon>
        <taxon>eudicotyledons</taxon>
        <taxon>Gunneridae</taxon>
        <taxon>Pentapetalae</taxon>
        <taxon>asterids</taxon>
        <taxon>lamiids</taxon>
        <taxon>Lamiales</taxon>
        <taxon>Orobanchaceae</taxon>
        <taxon>Buchnereae</taxon>
        <taxon>Striga</taxon>
    </lineage>
</organism>
<dbReference type="GO" id="GO:0006572">
    <property type="term" value="P:L-tyrosine catabolic process"/>
    <property type="evidence" value="ECO:0007669"/>
    <property type="project" value="TreeGrafter"/>
</dbReference>
<keyword evidence="8" id="KW-1185">Reference proteome</keyword>
<comment type="similarity">
    <text evidence="2 4">Belongs to the class-I pyridoxal-phosphate-dependent aminotransferase family.</text>
</comment>
<comment type="cofactor">
    <cofactor evidence="1 4 5">
        <name>pyridoxal 5'-phosphate</name>
        <dbReference type="ChEBI" id="CHEBI:597326"/>
    </cofactor>
</comment>
<dbReference type="Gene3D" id="3.90.1150.10">
    <property type="entry name" value="Aspartate Aminotransferase, domain 1"/>
    <property type="match status" value="1"/>
</dbReference>
<keyword evidence="7" id="KW-0808">Transferase</keyword>
<reference evidence="8" key="1">
    <citation type="journal article" date="2019" name="Curr. Biol.">
        <title>Genome Sequence of Striga asiatica Provides Insight into the Evolution of Plant Parasitism.</title>
        <authorList>
            <person name="Yoshida S."/>
            <person name="Kim S."/>
            <person name="Wafula E.K."/>
            <person name="Tanskanen J."/>
            <person name="Kim Y.M."/>
            <person name="Honaas L."/>
            <person name="Yang Z."/>
            <person name="Spallek T."/>
            <person name="Conn C.E."/>
            <person name="Ichihashi Y."/>
            <person name="Cheong K."/>
            <person name="Cui S."/>
            <person name="Der J.P."/>
            <person name="Gundlach H."/>
            <person name="Jiao Y."/>
            <person name="Hori C."/>
            <person name="Ishida J.K."/>
            <person name="Kasahara H."/>
            <person name="Kiba T."/>
            <person name="Kim M.S."/>
            <person name="Koo N."/>
            <person name="Laohavisit A."/>
            <person name="Lee Y.H."/>
            <person name="Lumba S."/>
            <person name="McCourt P."/>
            <person name="Mortimer J.C."/>
            <person name="Mutuku J.M."/>
            <person name="Nomura T."/>
            <person name="Sasaki-Sekimoto Y."/>
            <person name="Seto Y."/>
            <person name="Wang Y."/>
            <person name="Wakatake T."/>
            <person name="Sakakibara H."/>
            <person name="Demura T."/>
            <person name="Yamaguchi S."/>
            <person name="Yoneyama K."/>
            <person name="Manabe R.I."/>
            <person name="Nelson D.C."/>
            <person name="Schulman A.H."/>
            <person name="Timko M.P."/>
            <person name="dePamphilis C.W."/>
            <person name="Choi D."/>
            <person name="Shirasu K."/>
        </authorList>
    </citation>
    <scope>NUCLEOTIDE SEQUENCE [LARGE SCALE GENOMIC DNA]</scope>
    <source>
        <strain evidence="8">cv. UVA1</strain>
    </source>
</reference>
<feature type="modified residue" description="N6-(pyridoxal phosphate)lysine" evidence="5">
    <location>
        <position position="254"/>
    </location>
</feature>
<dbReference type="EMBL" id="BKCP01006071">
    <property type="protein sequence ID" value="GER41055.1"/>
    <property type="molecule type" value="Genomic_DNA"/>
</dbReference>
<evidence type="ECO:0000259" key="6">
    <source>
        <dbReference type="Pfam" id="PF00155"/>
    </source>
</evidence>
<feature type="domain" description="Aminotransferase class I/classII large" evidence="6">
    <location>
        <begin position="47"/>
        <end position="410"/>
    </location>
</feature>
<keyword evidence="3 4" id="KW-0663">Pyridoxal phosphate</keyword>
<comment type="caution">
    <text evidence="7">The sequence shown here is derived from an EMBL/GenBank/DDBJ whole genome shotgun (WGS) entry which is preliminary data.</text>
</comment>
<evidence type="ECO:0000256" key="1">
    <source>
        <dbReference type="ARBA" id="ARBA00001933"/>
    </source>
</evidence>
<evidence type="ECO:0000313" key="7">
    <source>
        <dbReference type="EMBL" id="GER41055.1"/>
    </source>
</evidence>
<dbReference type="Gene3D" id="3.40.640.10">
    <property type="entry name" value="Type I PLP-dependent aspartate aminotransferase-like (Major domain)"/>
    <property type="match status" value="1"/>
</dbReference>
<name>A0A5A7Q716_STRAF</name>